<proteinExistence type="predicted"/>
<protein>
    <submittedName>
        <fullName evidence="2">Uncharacterized protein</fullName>
    </submittedName>
</protein>
<evidence type="ECO:0000256" key="1">
    <source>
        <dbReference type="SAM" id="MobiDB-lite"/>
    </source>
</evidence>
<organism evidence="2">
    <name type="scientific">Streptomyces sp. NBC_00093</name>
    <dbReference type="NCBI Taxonomy" id="2975649"/>
    <lineage>
        <taxon>Bacteria</taxon>
        <taxon>Bacillati</taxon>
        <taxon>Actinomycetota</taxon>
        <taxon>Actinomycetes</taxon>
        <taxon>Kitasatosporales</taxon>
        <taxon>Streptomycetaceae</taxon>
        <taxon>Streptomyces</taxon>
    </lineage>
</organism>
<name>A0AAU2AJP3_9ACTN</name>
<sequence length="98" mass="10581">MHSHELSVGDLIDLLSTYGRDARVRLAVNPFFPMAHRLGGVQKAVDEHGRAVVYIAESKEAEQFGPLSPAVAVALAWQPSAEGPSRRRRGASGPYDGQ</sequence>
<evidence type="ECO:0000313" key="2">
    <source>
        <dbReference type="EMBL" id="WTT23818.1"/>
    </source>
</evidence>
<dbReference type="EMBL" id="CP108222">
    <property type="protein sequence ID" value="WTT23818.1"/>
    <property type="molecule type" value="Genomic_DNA"/>
</dbReference>
<dbReference type="AlphaFoldDB" id="A0AAU2AJP3"/>
<feature type="region of interest" description="Disordered" evidence="1">
    <location>
        <begin position="79"/>
        <end position="98"/>
    </location>
</feature>
<reference evidence="2" key="1">
    <citation type="submission" date="2022-10" db="EMBL/GenBank/DDBJ databases">
        <title>The complete genomes of actinobacterial strains from the NBC collection.</title>
        <authorList>
            <person name="Joergensen T.S."/>
            <person name="Alvarez Arevalo M."/>
            <person name="Sterndorff E.B."/>
            <person name="Faurdal D."/>
            <person name="Vuksanovic O."/>
            <person name="Mourched A.-S."/>
            <person name="Charusanti P."/>
            <person name="Shaw S."/>
            <person name="Blin K."/>
            <person name="Weber T."/>
        </authorList>
    </citation>
    <scope>NUCLEOTIDE SEQUENCE</scope>
    <source>
        <strain evidence="2">NBC_00093</strain>
    </source>
</reference>
<gene>
    <name evidence="2" type="ORF">OHA22_44390</name>
</gene>
<accession>A0AAU2AJP3</accession>